<accession>A0AAN4YX24</accession>
<dbReference type="Pfam" id="PF00105">
    <property type="entry name" value="zf-C4"/>
    <property type="match status" value="1"/>
</dbReference>
<evidence type="ECO:0000256" key="3">
    <source>
        <dbReference type="ARBA" id="ARBA00022833"/>
    </source>
</evidence>
<evidence type="ECO:0000259" key="10">
    <source>
        <dbReference type="PROSITE" id="PS51843"/>
    </source>
</evidence>
<evidence type="ECO:0008006" key="13">
    <source>
        <dbReference type="Google" id="ProtNLM"/>
    </source>
</evidence>
<gene>
    <name evidence="11" type="ORF">PMAYCL1PPCAC_00196</name>
</gene>
<keyword evidence="2" id="KW-0863">Zinc-finger</keyword>
<evidence type="ECO:0000256" key="7">
    <source>
        <dbReference type="ARBA" id="ARBA00023170"/>
    </source>
</evidence>
<comment type="caution">
    <text evidence="11">The sequence shown here is derived from an EMBL/GenBank/DDBJ whole genome shotgun (WGS) entry which is preliminary data.</text>
</comment>
<sequence>SRKCLICSAKTTECRLGIDCCRACCVFYRRVLASNSTPTVCVSGENRCVDKGTTVSCRKCRYEKFLEVFKNAEASEMENNDNHHKEEHLISERNATTEFLRLDEVRRTQFIDHTTFSFDQPSCSFTPIVERIRQSYSLMCQTRKSGESGTQPYVCQIGKNEHNVQESNFVHSTPSMAVANRRIFKSALYDFARMAFPDFTKLECADRDLCISECFEIVYHIDSAYRASHYFLKDLETHFDGYTTITKDDSFSITMDDCSEIERENNEPSEGQFNFVPMNRAEFNRVNPDSVEFTALIGLAFWDNQSTDANDELVEVVRKNRTTILKELHKVYRIRGNADYASRLGELLSLLGSMTNASINRDPERLNYSRKSEGIQRRIERAYKECFERRRSEEQKMVESISDRKIVPHPTETLYLANDTTPTAAFQISFVETRTFFLEAFPTLSRLSEAEQDALYKKYINKFGVIEMHYRTRQLWGDAKQYLMGSVLTVVSVHTTDQCLSEEEGGEHRELLKESIRAYVVNHLAIIAPLFKKAQITNKEFYALLALALCEEDAPDEAPAHIDSVLNDLHKEVLHDLQRYYKEEMDLDDFSVRLGNLITLSYCIRECDWLFLEYFRMHTAVFDQYKAEEAIKKLFL</sequence>
<dbReference type="PANTHER" id="PTHR46011">
    <property type="entry name" value="NUCLEAR HORMONE RECEPTOR FAMILY MEMBER NHR-86-RELATED"/>
    <property type="match status" value="1"/>
</dbReference>
<dbReference type="InterPro" id="IPR035500">
    <property type="entry name" value="NHR-like_dom_sf"/>
</dbReference>
<dbReference type="GO" id="GO:0005634">
    <property type="term" value="C:nucleus"/>
    <property type="evidence" value="ECO:0007669"/>
    <property type="project" value="TreeGrafter"/>
</dbReference>
<keyword evidence="12" id="KW-1185">Reference proteome</keyword>
<keyword evidence="1" id="KW-0479">Metal-binding</keyword>
<keyword evidence="8" id="KW-0539">Nucleus</keyword>
<evidence type="ECO:0000256" key="2">
    <source>
        <dbReference type="ARBA" id="ARBA00022771"/>
    </source>
</evidence>
<evidence type="ECO:0000313" key="12">
    <source>
        <dbReference type="Proteomes" id="UP001328107"/>
    </source>
</evidence>
<feature type="domain" description="NR LBD" evidence="10">
    <location>
        <begin position="134"/>
        <end position="387"/>
    </location>
</feature>
<dbReference type="InterPro" id="IPR013088">
    <property type="entry name" value="Znf_NHR/GATA"/>
</dbReference>
<keyword evidence="3" id="KW-0862">Zinc</keyword>
<dbReference type="GO" id="GO:0043565">
    <property type="term" value="F:sequence-specific DNA binding"/>
    <property type="evidence" value="ECO:0007669"/>
    <property type="project" value="InterPro"/>
</dbReference>
<evidence type="ECO:0000256" key="1">
    <source>
        <dbReference type="ARBA" id="ARBA00022723"/>
    </source>
</evidence>
<dbReference type="SUPFAM" id="SSF48508">
    <property type="entry name" value="Nuclear receptor ligand-binding domain"/>
    <property type="match status" value="2"/>
</dbReference>
<protein>
    <recommendedName>
        <fullName evidence="13">Nuclear receptor</fullName>
    </recommendedName>
</protein>
<dbReference type="SMART" id="SM00430">
    <property type="entry name" value="HOLI"/>
    <property type="match status" value="2"/>
</dbReference>
<keyword evidence="5" id="KW-0238">DNA-binding</keyword>
<feature type="non-terminal residue" evidence="11">
    <location>
        <position position="1"/>
    </location>
</feature>
<dbReference type="Proteomes" id="UP001328107">
    <property type="component" value="Unassembled WGS sequence"/>
</dbReference>
<dbReference type="SUPFAM" id="SSF57716">
    <property type="entry name" value="Glucocorticoid receptor-like (DNA-binding domain)"/>
    <property type="match status" value="1"/>
</dbReference>
<keyword evidence="4" id="KW-0805">Transcription regulation</keyword>
<dbReference type="Gene3D" id="1.10.565.10">
    <property type="entry name" value="Retinoid X Receptor"/>
    <property type="match status" value="2"/>
</dbReference>
<dbReference type="SMART" id="SM00399">
    <property type="entry name" value="ZnF_C4"/>
    <property type="match status" value="1"/>
</dbReference>
<evidence type="ECO:0000259" key="9">
    <source>
        <dbReference type="PROSITE" id="PS51030"/>
    </source>
</evidence>
<evidence type="ECO:0000256" key="6">
    <source>
        <dbReference type="ARBA" id="ARBA00023163"/>
    </source>
</evidence>
<dbReference type="Pfam" id="PF00104">
    <property type="entry name" value="Hormone_recep"/>
    <property type="match status" value="2"/>
</dbReference>
<dbReference type="PROSITE" id="PS51843">
    <property type="entry name" value="NR_LBD"/>
    <property type="match status" value="1"/>
</dbReference>
<dbReference type="InterPro" id="IPR000536">
    <property type="entry name" value="Nucl_hrmn_rcpt_lig-bd"/>
</dbReference>
<keyword evidence="7" id="KW-0675">Receptor</keyword>
<dbReference type="Gene3D" id="3.30.50.10">
    <property type="entry name" value="Erythroid Transcription Factor GATA-1, subunit A"/>
    <property type="match status" value="1"/>
</dbReference>
<keyword evidence="6" id="KW-0804">Transcription</keyword>
<dbReference type="GO" id="GO:0003700">
    <property type="term" value="F:DNA-binding transcription factor activity"/>
    <property type="evidence" value="ECO:0007669"/>
    <property type="project" value="InterPro"/>
</dbReference>
<feature type="domain" description="Nuclear receptor" evidence="9">
    <location>
        <begin position="1"/>
        <end position="77"/>
    </location>
</feature>
<dbReference type="InterPro" id="IPR001628">
    <property type="entry name" value="Znf_hrmn_rcpt"/>
</dbReference>
<dbReference type="EMBL" id="BTRK01000001">
    <property type="protein sequence ID" value="GMR30001.1"/>
    <property type="molecule type" value="Genomic_DNA"/>
</dbReference>
<proteinExistence type="predicted"/>
<dbReference type="AlphaFoldDB" id="A0AAN4YX24"/>
<dbReference type="GO" id="GO:0008270">
    <property type="term" value="F:zinc ion binding"/>
    <property type="evidence" value="ECO:0007669"/>
    <property type="project" value="UniProtKB-KW"/>
</dbReference>
<dbReference type="PROSITE" id="PS51030">
    <property type="entry name" value="NUCLEAR_REC_DBD_2"/>
    <property type="match status" value="1"/>
</dbReference>
<dbReference type="PANTHER" id="PTHR46011:SF6">
    <property type="entry name" value="HIGH ZINC ACTIVATED NUCLEAR RECEPTOR PROTEIN"/>
    <property type="match status" value="1"/>
</dbReference>
<name>A0AAN4YX24_9BILA</name>
<organism evidence="11 12">
    <name type="scientific">Pristionchus mayeri</name>
    <dbReference type="NCBI Taxonomy" id="1317129"/>
    <lineage>
        <taxon>Eukaryota</taxon>
        <taxon>Metazoa</taxon>
        <taxon>Ecdysozoa</taxon>
        <taxon>Nematoda</taxon>
        <taxon>Chromadorea</taxon>
        <taxon>Rhabditida</taxon>
        <taxon>Rhabditina</taxon>
        <taxon>Diplogasteromorpha</taxon>
        <taxon>Diplogasteroidea</taxon>
        <taxon>Neodiplogasteridae</taxon>
        <taxon>Pristionchus</taxon>
    </lineage>
</organism>
<evidence type="ECO:0000256" key="4">
    <source>
        <dbReference type="ARBA" id="ARBA00023015"/>
    </source>
</evidence>
<evidence type="ECO:0000313" key="11">
    <source>
        <dbReference type="EMBL" id="GMR30001.1"/>
    </source>
</evidence>
<evidence type="ECO:0000256" key="8">
    <source>
        <dbReference type="ARBA" id="ARBA00023242"/>
    </source>
</evidence>
<evidence type="ECO:0000256" key="5">
    <source>
        <dbReference type="ARBA" id="ARBA00023125"/>
    </source>
</evidence>
<reference evidence="12" key="1">
    <citation type="submission" date="2022-10" db="EMBL/GenBank/DDBJ databases">
        <title>Genome assembly of Pristionchus species.</title>
        <authorList>
            <person name="Yoshida K."/>
            <person name="Sommer R.J."/>
        </authorList>
    </citation>
    <scope>NUCLEOTIDE SEQUENCE [LARGE SCALE GENOMIC DNA]</scope>
    <source>
        <strain evidence="12">RS5460</strain>
    </source>
</reference>